<organism evidence="1 2">
    <name type="scientific">Thalassorhabdus alkalitolerans</name>
    <dbReference type="NCBI Taxonomy" id="2282697"/>
    <lineage>
        <taxon>Bacteria</taxon>
        <taxon>Bacillati</taxon>
        <taxon>Bacillota</taxon>
        <taxon>Bacilli</taxon>
        <taxon>Bacillales</taxon>
        <taxon>Bacillaceae</taxon>
        <taxon>Thalassorhabdus</taxon>
    </lineage>
</organism>
<accession>A0ABW0YPF3</accession>
<dbReference type="EMBL" id="JBHSOZ010000010">
    <property type="protein sequence ID" value="MFC5714355.1"/>
    <property type="molecule type" value="Genomic_DNA"/>
</dbReference>
<sequence>MKQLLGYSLFVLMLVTFMFSFRQDEGLTSEEENQMDQIRNNDFQQQEDIIDIP</sequence>
<dbReference type="RefSeq" id="WP_385943003.1">
    <property type="nucleotide sequence ID" value="NZ_JBHSOZ010000010.1"/>
</dbReference>
<dbReference type="Proteomes" id="UP001596142">
    <property type="component" value="Unassembled WGS sequence"/>
</dbReference>
<proteinExistence type="predicted"/>
<comment type="caution">
    <text evidence="1">The sequence shown here is derived from an EMBL/GenBank/DDBJ whole genome shotgun (WGS) entry which is preliminary data.</text>
</comment>
<evidence type="ECO:0000313" key="1">
    <source>
        <dbReference type="EMBL" id="MFC5714355.1"/>
    </source>
</evidence>
<name>A0ABW0YPF3_9BACI</name>
<protein>
    <submittedName>
        <fullName evidence="1">Uncharacterized protein</fullName>
    </submittedName>
</protein>
<dbReference type="InterPro" id="IPR058890">
    <property type="entry name" value="YwtC-like"/>
</dbReference>
<evidence type="ECO:0000313" key="2">
    <source>
        <dbReference type="Proteomes" id="UP001596142"/>
    </source>
</evidence>
<gene>
    <name evidence="1" type="ORF">ACFPU1_16515</name>
</gene>
<keyword evidence="2" id="KW-1185">Reference proteome</keyword>
<dbReference type="Pfam" id="PF26359">
    <property type="entry name" value="YwtC"/>
    <property type="match status" value="1"/>
</dbReference>
<reference evidence="2" key="1">
    <citation type="journal article" date="2019" name="Int. J. Syst. Evol. Microbiol.">
        <title>The Global Catalogue of Microorganisms (GCM) 10K type strain sequencing project: providing services to taxonomists for standard genome sequencing and annotation.</title>
        <authorList>
            <consortium name="The Broad Institute Genomics Platform"/>
            <consortium name="The Broad Institute Genome Sequencing Center for Infectious Disease"/>
            <person name="Wu L."/>
            <person name="Ma J."/>
        </authorList>
    </citation>
    <scope>NUCLEOTIDE SEQUENCE [LARGE SCALE GENOMIC DNA]</scope>
    <source>
        <strain evidence="2">CECT 7184</strain>
    </source>
</reference>